<dbReference type="EMBL" id="JACTNZ010000012">
    <property type="protein sequence ID" value="KAG5521764.1"/>
    <property type="molecule type" value="Genomic_DNA"/>
</dbReference>
<feature type="repeat" description="PPR" evidence="2">
    <location>
        <begin position="40"/>
        <end position="74"/>
    </location>
</feature>
<name>A0AAV6I4W6_9ERIC</name>
<dbReference type="GO" id="GO:0003723">
    <property type="term" value="F:RNA binding"/>
    <property type="evidence" value="ECO:0007669"/>
    <property type="project" value="InterPro"/>
</dbReference>
<feature type="region of interest" description="Disordered" evidence="3">
    <location>
        <begin position="1"/>
        <end position="21"/>
    </location>
</feature>
<evidence type="ECO:0000256" key="3">
    <source>
        <dbReference type="SAM" id="MobiDB-lite"/>
    </source>
</evidence>
<sequence>MSGRTAPLSTTSGATPTTNAPPRVGIQAHCLIVKTGYLINVYVGSSLISFYCKCSELRYAYKVFDEMPVRNVVSWTKLQLKLSGAAAAMLSPSQDMAIDKL</sequence>
<evidence type="ECO:0000256" key="2">
    <source>
        <dbReference type="PROSITE-ProRule" id="PRU00708"/>
    </source>
</evidence>
<dbReference type="InterPro" id="IPR002885">
    <property type="entry name" value="PPR_rpt"/>
</dbReference>
<accession>A0AAV6I4W6</accession>
<dbReference type="InterPro" id="IPR011990">
    <property type="entry name" value="TPR-like_helical_dom_sf"/>
</dbReference>
<dbReference type="PANTHER" id="PTHR47926">
    <property type="entry name" value="PENTATRICOPEPTIDE REPEAT-CONTAINING PROTEIN"/>
    <property type="match status" value="1"/>
</dbReference>
<keyword evidence="1" id="KW-0677">Repeat</keyword>
<dbReference type="Gene3D" id="1.25.40.10">
    <property type="entry name" value="Tetratricopeptide repeat domain"/>
    <property type="match status" value="1"/>
</dbReference>
<evidence type="ECO:0000313" key="4">
    <source>
        <dbReference type="EMBL" id="KAG5521764.1"/>
    </source>
</evidence>
<dbReference type="GO" id="GO:0009451">
    <property type="term" value="P:RNA modification"/>
    <property type="evidence" value="ECO:0007669"/>
    <property type="project" value="InterPro"/>
</dbReference>
<protein>
    <recommendedName>
        <fullName evidence="6">Pentatricopeptide repeat-containing protein</fullName>
    </recommendedName>
</protein>
<gene>
    <name evidence="4" type="ORF">RHGRI_034102</name>
</gene>
<dbReference type="NCBIfam" id="TIGR00756">
    <property type="entry name" value="PPR"/>
    <property type="match status" value="1"/>
</dbReference>
<evidence type="ECO:0000313" key="5">
    <source>
        <dbReference type="Proteomes" id="UP000823749"/>
    </source>
</evidence>
<dbReference type="AlphaFoldDB" id="A0AAV6I4W6"/>
<organism evidence="4 5">
    <name type="scientific">Rhododendron griersonianum</name>
    <dbReference type="NCBI Taxonomy" id="479676"/>
    <lineage>
        <taxon>Eukaryota</taxon>
        <taxon>Viridiplantae</taxon>
        <taxon>Streptophyta</taxon>
        <taxon>Embryophyta</taxon>
        <taxon>Tracheophyta</taxon>
        <taxon>Spermatophyta</taxon>
        <taxon>Magnoliopsida</taxon>
        <taxon>eudicotyledons</taxon>
        <taxon>Gunneridae</taxon>
        <taxon>Pentapetalae</taxon>
        <taxon>asterids</taxon>
        <taxon>Ericales</taxon>
        <taxon>Ericaceae</taxon>
        <taxon>Ericoideae</taxon>
        <taxon>Rhodoreae</taxon>
        <taxon>Rhododendron</taxon>
    </lineage>
</organism>
<reference evidence="4" key="1">
    <citation type="submission" date="2020-08" db="EMBL/GenBank/DDBJ databases">
        <title>Plant Genome Project.</title>
        <authorList>
            <person name="Zhang R.-G."/>
        </authorList>
    </citation>
    <scope>NUCLEOTIDE SEQUENCE</scope>
    <source>
        <strain evidence="4">WSP0</strain>
        <tissue evidence="4">Leaf</tissue>
    </source>
</reference>
<comment type="caution">
    <text evidence="4">The sequence shown here is derived from an EMBL/GenBank/DDBJ whole genome shotgun (WGS) entry which is preliminary data.</text>
</comment>
<evidence type="ECO:0008006" key="6">
    <source>
        <dbReference type="Google" id="ProtNLM"/>
    </source>
</evidence>
<evidence type="ECO:0000256" key="1">
    <source>
        <dbReference type="ARBA" id="ARBA00022737"/>
    </source>
</evidence>
<dbReference type="PROSITE" id="PS51375">
    <property type="entry name" value="PPR"/>
    <property type="match status" value="1"/>
</dbReference>
<proteinExistence type="predicted"/>
<feature type="compositionally biased region" description="Polar residues" evidence="3">
    <location>
        <begin position="7"/>
        <end position="20"/>
    </location>
</feature>
<dbReference type="Proteomes" id="UP000823749">
    <property type="component" value="Chromosome 12"/>
</dbReference>
<dbReference type="InterPro" id="IPR046960">
    <property type="entry name" value="PPR_At4g14850-like_plant"/>
</dbReference>
<keyword evidence="5" id="KW-1185">Reference proteome</keyword>